<dbReference type="OrthoDB" id="7313036at2"/>
<evidence type="ECO:0000256" key="7">
    <source>
        <dbReference type="ARBA" id="ARBA00023065"/>
    </source>
</evidence>
<evidence type="ECO:0000256" key="8">
    <source>
        <dbReference type="ARBA" id="ARBA00023077"/>
    </source>
</evidence>
<dbReference type="InterPro" id="IPR000531">
    <property type="entry name" value="Beta-barrel_TonB"/>
</dbReference>
<dbReference type="GO" id="GO:0006826">
    <property type="term" value="P:iron ion transport"/>
    <property type="evidence" value="ECO:0007669"/>
    <property type="project" value="UniProtKB-KW"/>
</dbReference>
<dbReference type="PANTHER" id="PTHR32552">
    <property type="entry name" value="FERRICHROME IRON RECEPTOR-RELATED"/>
    <property type="match status" value="1"/>
</dbReference>
<evidence type="ECO:0000256" key="2">
    <source>
        <dbReference type="ARBA" id="ARBA00022448"/>
    </source>
</evidence>
<evidence type="ECO:0000256" key="11">
    <source>
        <dbReference type="PROSITE-ProRule" id="PRU01360"/>
    </source>
</evidence>
<keyword evidence="7" id="KW-0406">Ion transport</keyword>
<keyword evidence="16" id="KW-0675">Receptor</keyword>
<dbReference type="Pfam" id="PF07715">
    <property type="entry name" value="Plug"/>
    <property type="match status" value="1"/>
</dbReference>
<evidence type="ECO:0000256" key="3">
    <source>
        <dbReference type="ARBA" id="ARBA00022452"/>
    </source>
</evidence>
<name>A0A069E7G5_9PROT</name>
<feature type="domain" description="TonB-dependent receptor-like beta-barrel" evidence="14">
    <location>
        <begin position="246"/>
        <end position="699"/>
    </location>
</feature>
<evidence type="ECO:0000256" key="13">
    <source>
        <dbReference type="SAM" id="MobiDB-lite"/>
    </source>
</evidence>
<organism evidence="16 17">
    <name type="scientific">Hyphomonas adhaerens MHS-3</name>
    <dbReference type="NCBI Taxonomy" id="1280949"/>
    <lineage>
        <taxon>Bacteria</taxon>
        <taxon>Pseudomonadati</taxon>
        <taxon>Pseudomonadota</taxon>
        <taxon>Alphaproteobacteria</taxon>
        <taxon>Hyphomonadales</taxon>
        <taxon>Hyphomonadaceae</taxon>
        <taxon>Hyphomonas</taxon>
    </lineage>
</organism>
<keyword evidence="2 11" id="KW-0813">Transport</keyword>
<evidence type="ECO:0000256" key="9">
    <source>
        <dbReference type="ARBA" id="ARBA00023136"/>
    </source>
</evidence>
<dbReference type="PATRIC" id="fig|1280949.3.peg.2095"/>
<dbReference type="PROSITE" id="PS52016">
    <property type="entry name" value="TONB_DEPENDENT_REC_3"/>
    <property type="match status" value="1"/>
</dbReference>
<comment type="caution">
    <text evidence="16">The sequence shown here is derived from an EMBL/GenBank/DDBJ whole genome shotgun (WGS) entry which is preliminary data.</text>
</comment>
<evidence type="ECO:0000259" key="14">
    <source>
        <dbReference type="Pfam" id="PF00593"/>
    </source>
</evidence>
<feature type="domain" description="TonB-dependent receptor plug" evidence="15">
    <location>
        <begin position="53"/>
        <end position="160"/>
    </location>
</feature>
<evidence type="ECO:0000259" key="15">
    <source>
        <dbReference type="Pfam" id="PF07715"/>
    </source>
</evidence>
<evidence type="ECO:0000256" key="10">
    <source>
        <dbReference type="ARBA" id="ARBA00023237"/>
    </source>
</evidence>
<dbReference type="CDD" id="cd01347">
    <property type="entry name" value="ligand_gated_channel"/>
    <property type="match status" value="1"/>
</dbReference>
<dbReference type="GO" id="GO:0009279">
    <property type="term" value="C:cell outer membrane"/>
    <property type="evidence" value="ECO:0007669"/>
    <property type="project" value="UniProtKB-SubCell"/>
</dbReference>
<reference evidence="16 17" key="1">
    <citation type="journal article" date="2014" name="Antonie Van Leeuwenhoek">
        <title>Hyphomonas beringensis sp. nov. and Hyphomonas chukchiensis sp. nov., isolated from surface seawater of the Bering Sea and Chukchi Sea.</title>
        <authorList>
            <person name="Li C."/>
            <person name="Lai Q."/>
            <person name="Li G."/>
            <person name="Dong C."/>
            <person name="Wang J."/>
            <person name="Liao Y."/>
            <person name="Shao Z."/>
        </authorList>
    </citation>
    <scope>NUCLEOTIDE SEQUENCE [LARGE SCALE GENOMIC DNA]</scope>
    <source>
        <strain evidence="16 17">MHS-3</strain>
    </source>
</reference>
<evidence type="ECO:0000313" key="17">
    <source>
        <dbReference type="Proteomes" id="UP000027446"/>
    </source>
</evidence>
<proteinExistence type="inferred from homology"/>
<evidence type="ECO:0000256" key="12">
    <source>
        <dbReference type="RuleBase" id="RU003357"/>
    </source>
</evidence>
<keyword evidence="10 11" id="KW-0998">Cell outer membrane</keyword>
<protein>
    <submittedName>
        <fullName evidence="16">TonB-dependent receptor</fullName>
    </submittedName>
</protein>
<keyword evidence="17" id="KW-1185">Reference proteome</keyword>
<dbReference type="RefSeq" id="WP_035570895.1">
    <property type="nucleotide sequence ID" value="NZ_ARYH01000001.1"/>
</dbReference>
<sequence length="733" mass="80137">MIKLASRLFMGASLGVLVGHGVADAQQENDGSADKSLRIEAVTVTAQRREENLQTVPITVTAFSGAVIEQKGLDNIQSIADATPGLSMDAFPRTTPRPFIRGIGSSNQSAGADPSSVAFLDGVYLGRGPMLSVDAFDVERVEVLKGPQGTLWGKNVVGGAISFITKKPVDEFEIHARATYADYGQHDYNLVLNTPVTDKLLTRIALSSKKNDGFRTNLNTGGPLDDDERISGRFHALYKLDDATNVLFTIDGTSDDTAGPARFNIAPNGSKDLDKPNATNPDQPGYLKRDTWGTKLELNSSALGWADLTTYVSYRDLDNSTSEDFDGTTPAGNAANGVPVAGIQVLKEEQADSLSAEIRLATKFDGPFNWVGGLFALKDTVDRQRESETSVPDLSENRYIATNVTKSFGVFGEGRYELTSAWTAFAGLRFTDETKEYEIRRLVGDRANPTVNYTTYGNPGVSDEQKWTWRIGSDYQLNPNVFLFATISTGFKSGAFQEQPNAPTARLATAPETVTNYEVGMKSDFWSGRGRANISVFNEDYSDLQTIQVIDDATQGLGGSRVVTDTGNATIRGVETEFQFLPTDNIRLGLFYTYLDATFDNLLETEEILADGTPIVADLSGNRLSRTPEHALAFSASYETDDYAWGSLLFGVDANYQSKIFDDNSNNNIETRDPRTLLNAFMTYRASDRLSLQFWAHNITDEVYRVHQAATAGGHFVQYGPPRQIGVTATFDF</sequence>
<dbReference type="SUPFAM" id="SSF56935">
    <property type="entry name" value="Porins"/>
    <property type="match status" value="1"/>
</dbReference>
<dbReference type="Proteomes" id="UP000027446">
    <property type="component" value="Unassembled WGS sequence"/>
</dbReference>
<dbReference type="InterPro" id="IPR036942">
    <property type="entry name" value="Beta-barrel_TonB_sf"/>
</dbReference>
<dbReference type="PANTHER" id="PTHR32552:SF81">
    <property type="entry name" value="TONB-DEPENDENT OUTER MEMBRANE RECEPTOR"/>
    <property type="match status" value="1"/>
</dbReference>
<dbReference type="EMBL" id="ARYH01000001">
    <property type="protein sequence ID" value="KCZ86058.1"/>
    <property type="molecule type" value="Genomic_DNA"/>
</dbReference>
<evidence type="ECO:0000256" key="5">
    <source>
        <dbReference type="ARBA" id="ARBA00022692"/>
    </source>
</evidence>
<keyword evidence="9 11" id="KW-0472">Membrane</keyword>
<keyword evidence="6" id="KW-0408">Iron</keyword>
<dbReference type="AlphaFoldDB" id="A0A069E7G5"/>
<dbReference type="STRING" id="1280949.HAD_10235"/>
<gene>
    <name evidence="16" type="ORF">HAD_10235</name>
</gene>
<dbReference type="InterPro" id="IPR012910">
    <property type="entry name" value="Plug_dom"/>
</dbReference>
<keyword evidence="4" id="KW-0410">Iron transport</keyword>
<evidence type="ECO:0000256" key="4">
    <source>
        <dbReference type="ARBA" id="ARBA00022496"/>
    </source>
</evidence>
<feature type="region of interest" description="Disordered" evidence="13">
    <location>
        <begin position="259"/>
        <end position="286"/>
    </location>
</feature>
<comment type="similarity">
    <text evidence="11 12">Belongs to the TonB-dependent receptor family.</text>
</comment>
<keyword evidence="8 12" id="KW-0798">TonB box</keyword>
<dbReference type="eggNOG" id="COG4774">
    <property type="taxonomic scope" value="Bacteria"/>
</dbReference>
<dbReference type="Pfam" id="PF00593">
    <property type="entry name" value="TonB_dep_Rec_b-barrel"/>
    <property type="match status" value="1"/>
</dbReference>
<evidence type="ECO:0000313" key="16">
    <source>
        <dbReference type="EMBL" id="KCZ86058.1"/>
    </source>
</evidence>
<dbReference type="Gene3D" id="2.40.170.20">
    <property type="entry name" value="TonB-dependent receptor, beta-barrel domain"/>
    <property type="match status" value="1"/>
</dbReference>
<keyword evidence="3 11" id="KW-1134">Transmembrane beta strand</keyword>
<comment type="subcellular location">
    <subcellularLocation>
        <location evidence="1 11">Cell outer membrane</location>
        <topology evidence="1 11">Multi-pass membrane protein</topology>
    </subcellularLocation>
</comment>
<evidence type="ECO:0000256" key="6">
    <source>
        <dbReference type="ARBA" id="ARBA00023004"/>
    </source>
</evidence>
<keyword evidence="5 11" id="KW-0812">Transmembrane</keyword>
<accession>A0A069E7G5</accession>
<dbReference type="InterPro" id="IPR039426">
    <property type="entry name" value="TonB-dep_rcpt-like"/>
</dbReference>
<evidence type="ECO:0000256" key="1">
    <source>
        <dbReference type="ARBA" id="ARBA00004571"/>
    </source>
</evidence>